<gene>
    <name evidence="1" type="ORF">EFK07_04860</name>
</gene>
<evidence type="ECO:0000313" key="2">
    <source>
        <dbReference type="Proteomes" id="UP000278162"/>
    </source>
</evidence>
<organism evidence="1 2">
    <name type="scientific">Pseudomonas putida</name>
    <name type="common">Arthrobacter siderocapsulatus</name>
    <dbReference type="NCBI Taxonomy" id="303"/>
    <lineage>
        <taxon>Bacteria</taxon>
        <taxon>Pseudomonadati</taxon>
        <taxon>Pseudomonadota</taxon>
        <taxon>Gammaproteobacteria</taxon>
        <taxon>Pseudomonadales</taxon>
        <taxon>Pseudomonadaceae</taxon>
        <taxon>Pseudomonas</taxon>
    </lineage>
</organism>
<comment type="caution">
    <text evidence="1">The sequence shown here is derived from an EMBL/GenBank/DDBJ whole genome shotgun (WGS) entry which is preliminary data.</text>
</comment>
<dbReference type="Proteomes" id="UP000278162">
    <property type="component" value="Unassembled WGS sequence"/>
</dbReference>
<proteinExistence type="predicted"/>
<name>A0A3M8TPG4_PSEPU</name>
<protein>
    <submittedName>
        <fullName evidence="1">Diguanylate cyclase</fullName>
    </submittedName>
</protein>
<reference evidence="1 2" key="1">
    <citation type="submission" date="2018-10" db="EMBL/GenBank/DDBJ databases">
        <title>An outbreak of IMP-63 producing strain in France.</title>
        <authorList>
            <person name="Bour M."/>
            <person name="Liapis E."/>
            <person name="Plesiat P."/>
        </authorList>
    </citation>
    <scope>NUCLEOTIDE SEQUENCE [LARGE SCALE GENOMIC DNA]</scope>
    <source>
        <strain evidence="1 2">12917</strain>
    </source>
</reference>
<accession>A0A3M8TPG4</accession>
<dbReference type="AlphaFoldDB" id="A0A3M8TPG4"/>
<dbReference type="EMBL" id="RJAI01000006">
    <property type="protein sequence ID" value="RNF93010.1"/>
    <property type="molecule type" value="Genomic_DNA"/>
</dbReference>
<sequence>MPGIEGDAGLSFCVACAGLFAGKPAPTGTAPSSSPALNLWERVHPRRGRTCLC</sequence>
<evidence type="ECO:0000313" key="1">
    <source>
        <dbReference type="EMBL" id="RNF93010.1"/>
    </source>
</evidence>